<dbReference type="InterPro" id="IPR053134">
    <property type="entry name" value="RNA-dir_DNA_polymerase"/>
</dbReference>
<evidence type="ECO:0000259" key="8">
    <source>
        <dbReference type="Pfam" id="PF17917"/>
    </source>
</evidence>
<reference evidence="10" key="2">
    <citation type="submission" date="2022-01" db="EMBL/GenBank/DDBJ databases">
        <authorList>
            <person name="Yamashiro T."/>
            <person name="Shiraishi A."/>
            <person name="Satake H."/>
            <person name="Nakayama K."/>
        </authorList>
    </citation>
    <scope>NUCLEOTIDE SEQUENCE</scope>
</reference>
<sequence length="506" mass="58959">MPLGLGSFYVIIGMNWLTKYHAVTVCDEKIVRIPYGNEILTIQGDRSDGRSASRLNIISCTKTQKYLQKGCHVFLAQITEKMANDKSEEKRIEGILIVQDFLKVFPEHFPGLPLTRQVEFQIELVPGATPVARSPYRLAPLEMQEMSSQLQEIYDKGFIRPRSSVYSKIDLRSGYRQLRVREEDIHKTAFMTSYGHYEFQVMPFGLTNALAIFMDLMNQVCKPCLDKFMMVFIDNILIYSRNKEEHEEHLKQILELLKKEELYAKFSKCEFWLLIVQFLRHVIDSQGLSAVLMHKEKAIPYASRQLKVHEKNYTTHDLELGAVVFALKIWRHYLYGTKCTVFTNHKSLQHILDQKELNMRQRRWLELLSDYDCEICYHRTKAKVVADALSLKERIKPLRVGDSQLTGPEIIHETTKKIIQIKNRIQAIHDRKKSFADVRRKPLEFQVRDKVMLKVSPWKGVIRFGKQGKLNPRYIGPFKVLAKVGPVAYILELPQQLSKVHSTLYV</sequence>
<evidence type="ECO:0000256" key="5">
    <source>
        <dbReference type="ARBA" id="ARBA00022801"/>
    </source>
</evidence>
<dbReference type="Pfam" id="PF00078">
    <property type="entry name" value="RVT_1"/>
    <property type="match status" value="1"/>
</dbReference>
<reference evidence="10" key="1">
    <citation type="journal article" date="2022" name="Int. J. Mol. Sci.">
        <title>Draft Genome of Tanacetum Coccineum: Genomic Comparison of Closely Related Tanacetum-Family Plants.</title>
        <authorList>
            <person name="Yamashiro T."/>
            <person name="Shiraishi A."/>
            <person name="Nakayama K."/>
            <person name="Satake H."/>
        </authorList>
    </citation>
    <scope>NUCLEOTIDE SEQUENCE</scope>
</reference>
<dbReference type="Gene3D" id="3.30.70.270">
    <property type="match status" value="1"/>
</dbReference>
<feature type="domain" description="Tf2-1-like SH3-like" evidence="9">
    <location>
        <begin position="449"/>
        <end position="505"/>
    </location>
</feature>
<dbReference type="InterPro" id="IPR000477">
    <property type="entry name" value="RT_dom"/>
</dbReference>
<dbReference type="PANTHER" id="PTHR24559:SF427">
    <property type="entry name" value="RNA-DIRECTED DNA POLYMERASE"/>
    <property type="match status" value="1"/>
</dbReference>
<dbReference type="GO" id="GO:0003964">
    <property type="term" value="F:RNA-directed DNA polymerase activity"/>
    <property type="evidence" value="ECO:0007669"/>
    <property type="project" value="UniProtKB-KW"/>
</dbReference>
<evidence type="ECO:0000313" key="10">
    <source>
        <dbReference type="EMBL" id="GJT80932.1"/>
    </source>
</evidence>
<name>A0ABQ5H182_9ASTR</name>
<dbReference type="Pfam" id="PF24626">
    <property type="entry name" value="SH3_Tf2-1"/>
    <property type="match status" value="1"/>
</dbReference>
<evidence type="ECO:0000259" key="7">
    <source>
        <dbReference type="Pfam" id="PF00078"/>
    </source>
</evidence>
<accession>A0ABQ5H182</accession>
<dbReference type="InterPro" id="IPR043502">
    <property type="entry name" value="DNA/RNA_pol_sf"/>
</dbReference>
<feature type="domain" description="Reverse transcriptase" evidence="7">
    <location>
        <begin position="157"/>
        <end position="279"/>
    </location>
</feature>
<dbReference type="Proteomes" id="UP001151760">
    <property type="component" value="Unassembled WGS sequence"/>
</dbReference>
<keyword evidence="6 10" id="KW-0695">RNA-directed DNA polymerase</keyword>
<dbReference type="CDD" id="cd09274">
    <property type="entry name" value="RNase_HI_RT_Ty3"/>
    <property type="match status" value="1"/>
</dbReference>
<evidence type="ECO:0000313" key="11">
    <source>
        <dbReference type="Proteomes" id="UP001151760"/>
    </source>
</evidence>
<gene>
    <name evidence="10" type="ORF">Tco_1055274</name>
</gene>
<organism evidence="10 11">
    <name type="scientific">Tanacetum coccineum</name>
    <dbReference type="NCBI Taxonomy" id="301880"/>
    <lineage>
        <taxon>Eukaryota</taxon>
        <taxon>Viridiplantae</taxon>
        <taxon>Streptophyta</taxon>
        <taxon>Embryophyta</taxon>
        <taxon>Tracheophyta</taxon>
        <taxon>Spermatophyta</taxon>
        <taxon>Magnoliopsida</taxon>
        <taxon>eudicotyledons</taxon>
        <taxon>Gunneridae</taxon>
        <taxon>Pentapetalae</taxon>
        <taxon>asterids</taxon>
        <taxon>campanulids</taxon>
        <taxon>Asterales</taxon>
        <taxon>Asteraceae</taxon>
        <taxon>Asteroideae</taxon>
        <taxon>Anthemideae</taxon>
        <taxon>Anthemidinae</taxon>
        <taxon>Tanacetum</taxon>
    </lineage>
</organism>
<dbReference type="Pfam" id="PF17917">
    <property type="entry name" value="RT_RNaseH"/>
    <property type="match status" value="1"/>
</dbReference>
<keyword evidence="5" id="KW-0378">Hydrolase</keyword>
<dbReference type="PANTHER" id="PTHR24559">
    <property type="entry name" value="TRANSPOSON TY3-I GAG-POL POLYPROTEIN"/>
    <property type="match status" value="1"/>
</dbReference>
<protein>
    <submittedName>
        <fullName evidence="10">Reverse transcriptase domain-containing protein</fullName>
    </submittedName>
</protein>
<keyword evidence="1" id="KW-0808">Transferase</keyword>
<proteinExistence type="predicted"/>
<dbReference type="InterPro" id="IPR043128">
    <property type="entry name" value="Rev_trsase/Diguanyl_cyclase"/>
</dbReference>
<comment type="caution">
    <text evidence="10">The sequence shown here is derived from an EMBL/GenBank/DDBJ whole genome shotgun (WGS) entry which is preliminary data.</text>
</comment>
<evidence type="ECO:0000256" key="6">
    <source>
        <dbReference type="ARBA" id="ARBA00022918"/>
    </source>
</evidence>
<evidence type="ECO:0000256" key="2">
    <source>
        <dbReference type="ARBA" id="ARBA00022695"/>
    </source>
</evidence>
<dbReference type="Gene3D" id="3.10.10.10">
    <property type="entry name" value="HIV Type 1 Reverse Transcriptase, subunit A, domain 1"/>
    <property type="match status" value="2"/>
</dbReference>
<keyword evidence="3" id="KW-0540">Nuclease</keyword>
<keyword evidence="4" id="KW-0255">Endonuclease</keyword>
<keyword evidence="11" id="KW-1185">Reference proteome</keyword>
<dbReference type="SUPFAM" id="SSF56672">
    <property type="entry name" value="DNA/RNA polymerases"/>
    <property type="match status" value="1"/>
</dbReference>
<feature type="domain" description="Reverse transcriptase RNase H-like" evidence="8">
    <location>
        <begin position="286"/>
        <end position="371"/>
    </location>
</feature>
<evidence type="ECO:0000256" key="4">
    <source>
        <dbReference type="ARBA" id="ARBA00022759"/>
    </source>
</evidence>
<evidence type="ECO:0000256" key="1">
    <source>
        <dbReference type="ARBA" id="ARBA00022679"/>
    </source>
</evidence>
<dbReference type="EMBL" id="BQNB010019037">
    <property type="protein sequence ID" value="GJT80932.1"/>
    <property type="molecule type" value="Genomic_DNA"/>
</dbReference>
<evidence type="ECO:0000256" key="3">
    <source>
        <dbReference type="ARBA" id="ARBA00022722"/>
    </source>
</evidence>
<dbReference type="CDD" id="cd01647">
    <property type="entry name" value="RT_LTR"/>
    <property type="match status" value="1"/>
</dbReference>
<keyword evidence="2" id="KW-0548">Nucleotidyltransferase</keyword>
<dbReference type="InterPro" id="IPR056924">
    <property type="entry name" value="SH3_Tf2-1"/>
</dbReference>
<evidence type="ECO:0000259" key="9">
    <source>
        <dbReference type="Pfam" id="PF24626"/>
    </source>
</evidence>
<dbReference type="InterPro" id="IPR041373">
    <property type="entry name" value="RT_RNaseH"/>
</dbReference>